<dbReference type="EMBL" id="FOZC01000025">
    <property type="protein sequence ID" value="SFR92180.1"/>
    <property type="molecule type" value="Genomic_DNA"/>
</dbReference>
<evidence type="ECO:0008006" key="3">
    <source>
        <dbReference type="Google" id="ProtNLM"/>
    </source>
</evidence>
<dbReference type="RefSeq" id="WP_031474673.1">
    <property type="nucleotide sequence ID" value="NZ_FOZC01000025.1"/>
</dbReference>
<protein>
    <recommendedName>
        <fullName evidence="3">DUF4417 domain-containing protein</fullName>
    </recommendedName>
</protein>
<proteinExistence type="predicted"/>
<sequence>MSRINSKRKSCKDVFNAFLVSVASYAGFFEFPRIRPTYDTPNRLIPFSKALSCKDYDQWVHFYEDDHLFERIWRNPKRYLDILNRYNGVILPDFSLYRDMPLAMQIWNIYRSRAIGHWLQINGIRVIVNIRYGDRRTFRVCCDGIAKHCVIAIGSHGNMKHKVDREIFLAGLDVVVRTLEPSVIVLYGSASEKYFKKYTDLGINIIIFESAYSTSHKEVE</sequence>
<dbReference type="InterPro" id="IPR025530">
    <property type="entry name" value="DUF4417"/>
</dbReference>
<gene>
    <name evidence="1" type="ORF">SAMN02910262_02650</name>
</gene>
<evidence type="ECO:0000313" key="1">
    <source>
        <dbReference type="EMBL" id="SFR92180.1"/>
    </source>
</evidence>
<evidence type="ECO:0000313" key="2">
    <source>
        <dbReference type="Proteomes" id="UP000214760"/>
    </source>
</evidence>
<reference evidence="1 2" key="1">
    <citation type="submission" date="2016-10" db="EMBL/GenBank/DDBJ databases">
        <authorList>
            <person name="de Groot N.N."/>
        </authorList>
    </citation>
    <scope>NUCLEOTIDE SEQUENCE [LARGE SCALE GENOMIC DNA]</scope>
    <source>
        <strain evidence="1 2">F</strain>
    </source>
</reference>
<dbReference type="AlphaFoldDB" id="A0A1I6KMS5"/>
<organism evidence="1 2">
    <name type="scientific">[Clostridium] aminophilum</name>
    <dbReference type="NCBI Taxonomy" id="1526"/>
    <lineage>
        <taxon>Bacteria</taxon>
        <taxon>Bacillati</taxon>
        <taxon>Bacillota</taxon>
        <taxon>Clostridia</taxon>
        <taxon>Lachnospirales</taxon>
        <taxon>Lachnospiraceae</taxon>
    </lineage>
</organism>
<dbReference type="Proteomes" id="UP000214760">
    <property type="component" value="Unassembled WGS sequence"/>
</dbReference>
<dbReference type="Pfam" id="PF14386">
    <property type="entry name" value="DUF4417"/>
    <property type="match status" value="1"/>
</dbReference>
<accession>A0A1I6KMS5</accession>
<name>A0A1I6KMS5_9FIRM</name>